<dbReference type="InterPro" id="IPR032710">
    <property type="entry name" value="NTF2-like_dom_sf"/>
</dbReference>
<dbReference type="Gene3D" id="3.10.450.50">
    <property type="match status" value="1"/>
</dbReference>
<dbReference type="Pfam" id="PF12680">
    <property type="entry name" value="SnoaL_2"/>
    <property type="match status" value="1"/>
</dbReference>
<keyword evidence="3" id="KW-1185">Reference proteome</keyword>
<dbReference type="SUPFAM" id="SSF54427">
    <property type="entry name" value="NTF2-like"/>
    <property type="match status" value="1"/>
</dbReference>
<evidence type="ECO:0000313" key="3">
    <source>
        <dbReference type="Proteomes" id="UP000033393"/>
    </source>
</evidence>
<proteinExistence type="predicted"/>
<protein>
    <recommendedName>
        <fullName evidence="1">SnoaL-like domain-containing protein</fullName>
    </recommendedName>
</protein>
<reference evidence="2 3" key="1">
    <citation type="submission" date="2015-02" db="EMBL/GenBank/DDBJ databases">
        <authorList>
            <person name="Ju K.-S."/>
            <person name="Doroghazi J.R."/>
            <person name="Metcalf W."/>
        </authorList>
    </citation>
    <scope>NUCLEOTIDE SEQUENCE [LARGE SCALE GENOMIC DNA]</scope>
    <source>
        <strain evidence="2 3">NRRL B-16140</strain>
    </source>
</reference>
<feature type="domain" description="SnoaL-like" evidence="1">
    <location>
        <begin position="6"/>
        <end position="106"/>
    </location>
</feature>
<gene>
    <name evidence="2" type="ORF">UK23_26185</name>
</gene>
<organism evidence="2 3">
    <name type="scientific">Lentzea aerocolonigenes</name>
    <name type="common">Lechevalieria aerocolonigenes</name>
    <name type="synonym">Saccharothrix aerocolonigenes</name>
    <dbReference type="NCBI Taxonomy" id="68170"/>
    <lineage>
        <taxon>Bacteria</taxon>
        <taxon>Bacillati</taxon>
        <taxon>Actinomycetota</taxon>
        <taxon>Actinomycetes</taxon>
        <taxon>Pseudonocardiales</taxon>
        <taxon>Pseudonocardiaceae</taxon>
        <taxon>Lentzea</taxon>
    </lineage>
</organism>
<evidence type="ECO:0000259" key="1">
    <source>
        <dbReference type="Pfam" id="PF12680"/>
    </source>
</evidence>
<dbReference type="AlphaFoldDB" id="A0A0F0GTT3"/>
<dbReference type="Proteomes" id="UP000033393">
    <property type="component" value="Unassembled WGS sequence"/>
</dbReference>
<dbReference type="PATRIC" id="fig|68170.10.peg.6503"/>
<dbReference type="InterPro" id="IPR037401">
    <property type="entry name" value="SnoaL-like"/>
</dbReference>
<name>A0A0F0GTT3_LENAE</name>
<accession>A0A0F0GTT3</accession>
<sequence>MATMIERLQRAANARDLDALVDCFAPGYVNETPAHPERGFRGQDQVRRNWERIFAAVADLEVEVLRHTTDGDTVWSEWEHRGTRPDGSPHLMRGVVIFGVEDDRAVWGRFYLEPVEHGGPGIDAALARQVGGTS</sequence>
<comment type="caution">
    <text evidence="2">The sequence shown here is derived from an EMBL/GenBank/DDBJ whole genome shotgun (WGS) entry which is preliminary data.</text>
</comment>
<dbReference type="EMBL" id="JYJG01000212">
    <property type="protein sequence ID" value="KJK45412.1"/>
    <property type="molecule type" value="Genomic_DNA"/>
</dbReference>
<evidence type="ECO:0000313" key="2">
    <source>
        <dbReference type="EMBL" id="KJK45412.1"/>
    </source>
</evidence>